<keyword evidence="2" id="KW-1185">Reference proteome</keyword>
<reference evidence="3" key="1">
    <citation type="submission" date="2022-11" db="UniProtKB">
        <authorList>
            <consortium name="WormBaseParasite"/>
        </authorList>
    </citation>
    <scope>IDENTIFICATION</scope>
</reference>
<accession>A0A915HKA0</accession>
<sequence>RLPNQRRFVVVVIFIIKRSPRRPQFRRSTAAVDVDVGCGCGEFRPSVLPSTAAATAAAAAGFLVRPKSRASNVGGKRRGRRRTSRYAGTKSVVILPTNDSVGDSADYSVVDGRPTERKNVDVEFEFLRVARAKFIRRIAKFWRKFNDNKEGKEENKK</sequence>
<name>A0A915HKA0_ROMCU</name>
<feature type="compositionally biased region" description="Basic residues" evidence="1">
    <location>
        <begin position="75"/>
        <end position="84"/>
    </location>
</feature>
<protein>
    <submittedName>
        <fullName evidence="3">Uncharacterized protein</fullName>
    </submittedName>
</protein>
<proteinExistence type="predicted"/>
<evidence type="ECO:0000256" key="1">
    <source>
        <dbReference type="SAM" id="MobiDB-lite"/>
    </source>
</evidence>
<evidence type="ECO:0000313" key="2">
    <source>
        <dbReference type="Proteomes" id="UP000887565"/>
    </source>
</evidence>
<dbReference type="WBParaSite" id="nRc.2.0.1.t01996-RA">
    <property type="protein sequence ID" value="nRc.2.0.1.t01996-RA"/>
    <property type="gene ID" value="nRc.2.0.1.g01996"/>
</dbReference>
<evidence type="ECO:0000313" key="3">
    <source>
        <dbReference type="WBParaSite" id="nRc.2.0.1.t01996-RA"/>
    </source>
</evidence>
<dbReference type="AlphaFoldDB" id="A0A915HKA0"/>
<dbReference type="Proteomes" id="UP000887565">
    <property type="component" value="Unplaced"/>
</dbReference>
<feature type="region of interest" description="Disordered" evidence="1">
    <location>
        <begin position="69"/>
        <end position="89"/>
    </location>
</feature>
<organism evidence="2 3">
    <name type="scientific">Romanomermis culicivorax</name>
    <name type="common">Nematode worm</name>
    <dbReference type="NCBI Taxonomy" id="13658"/>
    <lineage>
        <taxon>Eukaryota</taxon>
        <taxon>Metazoa</taxon>
        <taxon>Ecdysozoa</taxon>
        <taxon>Nematoda</taxon>
        <taxon>Enoplea</taxon>
        <taxon>Dorylaimia</taxon>
        <taxon>Mermithida</taxon>
        <taxon>Mermithoidea</taxon>
        <taxon>Mermithidae</taxon>
        <taxon>Romanomermis</taxon>
    </lineage>
</organism>